<protein>
    <recommendedName>
        <fullName evidence="1">Amidohydrolase-related domain-containing protein</fullName>
    </recommendedName>
</protein>
<keyword evidence="3" id="KW-1185">Reference proteome</keyword>
<dbReference type="InterPro" id="IPR032466">
    <property type="entry name" value="Metal_Hydrolase"/>
</dbReference>
<dbReference type="PANTHER" id="PTHR43135">
    <property type="entry name" value="ALPHA-D-RIBOSE 1-METHYLPHOSPHONATE 5-TRIPHOSPHATE DIPHOSPHATASE"/>
    <property type="match status" value="1"/>
</dbReference>
<dbReference type="InterPro" id="IPR006680">
    <property type="entry name" value="Amidohydro-rel"/>
</dbReference>
<name>A0A3D8R2Z0_9HELO</name>
<dbReference type="EMBL" id="PDLN01000013">
    <property type="protein sequence ID" value="RDW68413.1"/>
    <property type="molecule type" value="Genomic_DNA"/>
</dbReference>
<dbReference type="InterPro" id="IPR051781">
    <property type="entry name" value="Metallo-dep_Hydrolase"/>
</dbReference>
<dbReference type="PANTHER" id="PTHR43135:SF3">
    <property type="entry name" value="ALPHA-D-RIBOSE 1-METHYLPHOSPHONATE 5-TRIPHOSPHATE DIPHOSPHATASE"/>
    <property type="match status" value="1"/>
</dbReference>
<reference evidence="2 3" key="1">
    <citation type="journal article" date="2018" name="IMA Fungus">
        <title>IMA Genome-F 9: Draft genome sequence of Annulohypoxylon stygium, Aspergillus mulundensis, Berkeleyomyces basicola (syn. Thielaviopsis basicola), Ceratocystis smalleyi, two Cercospora beticola strains, Coleophoma cylindrospora, Fusarium fracticaudum, Phialophora cf. hyalina, and Morchella septimelata.</title>
        <authorList>
            <person name="Wingfield B.D."/>
            <person name="Bills G.F."/>
            <person name="Dong Y."/>
            <person name="Huang W."/>
            <person name="Nel W.J."/>
            <person name="Swalarsk-Parry B.S."/>
            <person name="Vaghefi N."/>
            <person name="Wilken P.M."/>
            <person name="An Z."/>
            <person name="de Beer Z.W."/>
            <person name="De Vos L."/>
            <person name="Chen L."/>
            <person name="Duong T.A."/>
            <person name="Gao Y."/>
            <person name="Hammerbacher A."/>
            <person name="Kikkert J.R."/>
            <person name="Li Y."/>
            <person name="Li H."/>
            <person name="Li K."/>
            <person name="Li Q."/>
            <person name="Liu X."/>
            <person name="Ma X."/>
            <person name="Naidoo K."/>
            <person name="Pethybridge S.J."/>
            <person name="Sun J."/>
            <person name="Steenkamp E.T."/>
            <person name="van der Nest M.A."/>
            <person name="van Wyk S."/>
            <person name="Wingfield M.J."/>
            <person name="Xiong C."/>
            <person name="Yue Q."/>
            <person name="Zhang X."/>
        </authorList>
    </citation>
    <scope>NUCLEOTIDE SEQUENCE [LARGE SCALE GENOMIC DNA]</scope>
    <source>
        <strain evidence="2 3">BP5796</strain>
    </source>
</reference>
<feature type="domain" description="Amidohydrolase-related" evidence="1">
    <location>
        <begin position="22"/>
        <end position="173"/>
    </location>
</feature>
<comment type="caution">
    <text evidence="2">The sequence shown here is derived from an EMBL/GenBank/DDBJ whole genome shotgun (WGS) entry which is preliminary data.</text>
</comment>
<organism evidence="2 3">
    <name type="scientific">Coleophoma crateriformis</name>
    <dbReference type="NCBI Taxonomy" id="565419"/>
    <lineage>
        <taxon>Eukaryota</taxon>
        <taxon>Fungi</taxon>
        <taxon>Dikarya</taxon>
        <taxon>Ascomycota</taxon>
        <taxon>Pezizomycotina</taxon>
        <taxon>Leotiomycetes</taxon>
        <taxon>Helotiales</taxon>
        <taxon>Dermateaceae</taxon>
        <taxon>Coleophoma</taxon>
    </lineage>
</organism>
<dbReference type="Pfam" id="PF01979">
    <property type="entry name" value="Amidohydro_1"/>
    <property type="match status" value="1"/>
</dbReference>
<evidence type="ECO:0000313" key="3">
    <source>
        <dbReference type="Proteomes" id="UP000256328"/>
    </source>
</evidence>
<dbReference type="Proteomes" id="UP000256328">
    <property type="component" value="Unassembled WGS sequence"/>
</dbReference>
<evidence type="ECO:0000259" key="1">
    <source>
        <dbReference type="Pfam" id="PF01979"/>
    </source>
</evidence>
<evidence type="ECO:0000313" key="2">
    <source>
        <dbReference type="EMBL" id="RDW68413.1"/>
    </source>
</evidence>
<dbReference type="Gene3D" id="3.20.20.140">
    <property type="entry name" value="Metal-dependent hydrolases"/>
    <property type="match status" value="1"/>
</dbReference>
<accession>A0A3D8R2Z0</accession>
<dbReference type="OrthoDB" id="194468at2759"/>
<sequence>MMRRQLRWGASVIKICPRGVTVISDEAKRAGRGVAAHAHAKAGVMAALEMDSCLTIEHGTYIDEEAADPMKRKGVLLVAARFIIETRMQNLDHLPPAIRAKMVQFSEADKQTYALCVQNGVKIALGTDICSCDPSRIASAGKSGMEIGYAVAAGLSPLKAIEAATANGPETLGPQAPLSGQIYKSRLDTRAT</sequence>
<gene>
    <name evidence="2" type="ORF">BP5796_09070</name>
</gene>
<dbReference type="SUPFAM" id="SSF51556">
    <property type="entry name" value="Metallo-dependent hydrolases"/>
    <property type="match status" value="1"/>
</dbReference>
<proteinExistence type="predicted"/>
<dbReference type="AlphaFoldDB" id="A0A3D8R2Z0"/>
<dbReference type="GO" id="GO:0016787">
    <property type="term" value="F:hydrolase activity"/>
    <property type="evidence" value="ECO:0007669"/>
    <property type="project" value="InterPro"/>
</dbReference>